<proteinExistence type="predicted"/>
<evidence type="ECO:0008006" key="3">
    <source>
        <dbReference type="Google" id="ProtNLM"/>
    </source>
</evidence>
<protein>
    <recommendedName>
        <fullName evidence="3">Sulfotransferase domain-containing protein</fullName>
    </recommendedName>
</protein>
<dbReference type="SUPFAM" id="SSF52540">
    <property type="entry name" value="P-loop containing nucleoside triphosphate hydrolases"/>
    <property type="match status" value="1"/>
</dbReference>
<dbReference type="AlphaFoldDB" id="A0A7L6AN99"/>
<dbReference type="KEGG" id="this:HZT40_01830"/>
<organism evidence="1 2">
    <name type="scientific">Candidatus Thiothrix singaporensis</name>
    <dbReference type="NCBI Taxonomy" id="2799669"/>
    <lineage>
        <taxon>Bacteria</taxon>
        <taxon>Pseudomonadati</taxon>
        <taxon>Pseudomonadota</taxon>
        <taxon>Gammaproteobacteria</taxon>
        <taxon>Thiotrichales</taxon>
        <taxon>Thiotrichaceae</taxon>
        <taxon>Thiothrix</taxon>
    </lineage>
</organism>
<evidence type="ECO:0000313" key="1">
    <source>
        <dbReference type="EMBL" id="QLQ30567.1"/>
    </source>
</evidence>
<keyword evidence="2" id="KW-1185">Reference proteome</keyword>
<accession>A0A7L6AN99</accession>
<gene>
    <name evidence="1" type="ORF">HZT40_01830</name>
</gene>
<dbReference type="Proteomes" id="UP000510621">
    <property type="component" value="Chromosome"/>
</dbReference>
<sequence>MSVNDAHTAKRMIMKCVRANRLLPWICRRFDIPAPILLIRHPCAVIASQKNYNRAWKNTDRPGCPKYLDQYPAFQALLSEVEGDEELLAVLWALDQLSPLLQQVPHPWLVVTYEELVLQPEATLSRIFDKWGLDIDMGEALSRMQKPSSVVGKSGISGVNGWRRHLTGEQVSRILKTANAFGLTFYTDNDEADYDVLYGESLSGDIHKAGLG</sequence>
<dbReference type="Gene3D" id="3.40.50.300">
    <property type="entry name" value="P-loop containing nucleotide triphosphate hydrolases"/>
    <property type="match status" value="1"/>
</dbReference>
<dbReference type="InterPro" id="IPR027417">
    <property type="entry name" value="P-loop_NTPase"/>
</dbReference>
<name>A0A7L6AN99_9GAMM</name>
<evidence type="ECO:0000313" key="2">
    <source>
        <dbReference type="Proteomes" id="UP000510621"/>
    </source>
</evidence>
<reference evidence="1" key="1">
    <citation type="submission" date="2020-06" db="EMBL/GenBank/DDBJ databases">
        <title>Analysis procedures for assessing recovery of high quality, complete, closed genomes from Nanopore long read metagenome sequencing.</title>
        <authorList>
            <person name="Bessarab I."/>
            <person name="Arumugam K."/>
            <person name="Haryono M."/>
            <person name="Liu X."/>
            <person name="Roy S."/>
            <person name="Zuniga-Montanez R.E."/>
            <person name="Qiu G."/>
            <person name="Drautz-Moses D.I."/>
            <person name="Law Y.Y."/>
            <person name="Wuertz S."/>
            <person name="Lauro F.M."/>
            <person name="Huson D.H."/>
            <person name="Williams R.B."/>
        </authorList>
    </citation>
    <scope>NUCLEOTIDE SEQUENCE [LARGE SCALE GENOMIC DNA]</scope>
    <source>
        <strain evidence="1">SSD2</strain>
    </source>
</reference>
<dbReference type="EMBL" id="CP059265">
    <property type="protein sequence ID" value="QLQ30567.1"/>
    <property type="molecule type" value="Genomic_DNA"/>
</dbReference>